<dbReference type="GO" id="GO:0030420">
    <property type="term" value="P:establishment of competence for transformation"/>
    <property type="evidence" value="ECO:0007669"/>
    <property type="project" value="InterPro"/>
</dbReference>
<gene>
    <name evidence="8" type="ORF">A9C19_05910</name>
</gene>
<feature type="transmembrane region" description="Helical" evidence="6">
    <location>
        <begin position="478"/>
        <end position="498"/>
    </location>
</feature>
<evidence type="ECO:0000256" key="1">
    <source>
        <dbReference type="ARBA" id="ARBA00004651"/>
    </source>
</evidence>
<evidence type="ECO:0000256" key="2">
    <source>
        <dbReference type="ARBA" id="ARBA00022475"/>
    </source>
</evidence>
<evidence type="ECO:0000256" key="5">
    <source>
        <dbReference type="ARBA" id="ARBA00023136"/>
    </source>
</evidence>
<evidence type="ECO:0000256" key="3">
    <source>
        <dbReference type="ARBA" id="ARBA00022692"/>
    </source>
</evidence>
<accession>A0A1L3MPN6</accession>
<dbReference type="PROSITE" id="PS51257">
    <property type="entry name" value="PROKAR_LIPOPROTEIN"/>
    <property type="match status" value="1"/>
</dbReference>
<feature type="transmembrane region" description="Helical" evidence="6">
    <location>
        <begin position="308"/>
        <end position="327"/>
    </location>
</feature>
<keyword evidence="3 6" id="KW-0812">Transmembrane</keyword>
<dbReference type="InterPro" id="IPR004797">
    <property type="entry name" value="Competence_ComEC/Rec2"/>
</dbReference>
<dbReference type="InterPro" id="IPR035681">
    <property type="entry name" value="ComA-like_MBL"/>
</dbReference>
<dbReference type="InterPro" id="IPR025405">
    <property type="entry name" value="DUF4131"/>
</dbReference>
<evidence type="ECO:0000256" key="6">
    <source>
        <dbReference type="SAM" id="Phobius"/>
    </source>
</evidence>
<proteinExistence type="predicted"/>
<dbReference type="SUPFAM" id="SSF56281">
    <property type="entry name" value="Metallo-hydrolase/oxidoreductase"/>
    <property type="match status" value="1"/>
</dbReference>
<reference evidence="8 9" key="1">
    <citation type="journal article" date="2016" name="Sci. Rep.">
        <title>Complete genome sequence and transcriptomic analysis of a novel marine strain Bacillus weihaiensis reveals the mechanism of brown algae degradation.</title>
        <authorList>
            <person name="Zhu Y."/>
            <person name="Chen P."/>
            <person name="Bao Y."/>
            <person name="Men Y."/>
            <person name="Zeng Y."/>
            <person name="Yang J."/>
            <person name="Sun J."/>
            <person name="Sun Y."/>
        </authorList>
    </citation>
    <scope>NUCLEOTIDE SEQUENCE [LARGE SCALE GENOMIC DNA]</scope>
    <source>
        <strain evidence="8 9">Alg07</strain>
    </source>
</reference>
<dbReference type="SMART" id="SM00849">
    <property type="entry name" value="Lactamase_B"/>
    <property type="match status" value="1"/>
</dbReference>
<feature type="transmembrane region" description="Helical" evidence="6">
    <location>
        <begin position="421"/>
        <end position="442"/>
    </location>
</feature>
<dbReference type="PANTHER" id="PTHR30619">
    <property type="entry name" value="DNA INTERNALIZATION/COMPETENCE PROTEIN COMEC/REC2"/>
    <property type="match status" value="1"/>
</dbReference>
<dbReference type="Proteomes" id="UP000181936">
    <property type="component" value="Chromosome"/>
</dbReference>
<evidence type="ECO:0000313" key="8">
    <source>
        <dbReference type="EMBL" id="APH04315.1"/>
    </source>
</evidence>
<dbReference type="InterPro" id="IPR001279">
    <property type="entry name" value="Metallo-B-lactamas"/>
</dbReference>
<dbReference type="Gene3D" id="3.60.15.10">
    <property type="entry name" value="Ribonuclease Z/Hydroxyacylglutathione hydrolase-like"/>
    <property type="match status" value="1"/>
</dbReference>
<dbReference type="AlphaFoldDB" id="A0A1L3MPN6"/>
<dbReference type="EMBL" id="CP016020">
    <property type="protein sequence ID" value="APH04315.1"/>
    <property type="molecule type" value="Genomic_DNA"/>
</dbReference>
<dbReference type="PANTHER" id="PTHR30619:SF1">
    <property type="entry name" value="RECOMBINATION PROTEIN 2"/>
    <property type="match status" value="1"/>
</dbReference>
<feature type="transmembrane region" description="Helical" evidence="6">
    <location>
        <begin position="390"/>
        <end position="409"/>
    </location>
</feature>
<keyword evidence="9" id="KW-1185">Reference proteome</keyword>
<dbReference type="STRING" id="1547283.A9C19_05910"/>
<dbReference type="KEGG" id="bwh:A9C19_05910"/>
<feature type="transmembrane region" description="Helical" evidence="6">
    <location>
        <begin position="266"/>
        <end position="296"/>
    </location>
</feature>
<organism evidence="8 9">
    <name type="scientific">Bacillus weihaiensis</name>
    <dbReference type="NCBI Taxonomy" id="1547283"/>
    <lineage>
        <taxon>Bacteria</taxon>
        <taxon>Bacillati</taxon>
        <taxon>Bacillota</taxon>
        <taxon>Bacilli</taxon>
        <taxon>Bacillales</taxon>
        <taxon>Bacillaceae</taxon>
        <taxon>Bacillus</taxon>
    </lineage>
</organism>
<feature type="transmembrane region" description="Helical" evidence="6">
    <location>
        <begin position="358"/>
        <end position="378"/>
    </location>
</feature>
<name>A0A1L3MPN6_9BACI</name>
<dbReference type="RefSeq" id="WP_083584298.1">
    <property type="nucleotide sequence ID" value="NZ_CP016020.1"/>
</dbReference>
<feature type="transmembrane region" description="Helical" evidence="6">
    <location>
        <begin position="21"/>
        <end position="42"/>
    </location>
</feature>
<dbReference type="InterPro" id="IPR052159">
    <property type="entry name" value="Competence_DNA_uptake"/>
</dbReference>
<feature type="transmembrane region" description="Helical" evidence="6">
    <location>
        <begin position="48"/>
        <end position="67"/>
    </location>
</feature>
<keyword evidence="5 6" id="KW-0472">Membrane</keyword>
<keyword evidence="4 6" id="KW-1133">Transmembrane helix</keyword>
<dbReference type="Pfam" id="PF13567">
    <property type="entry name" value="DUF4131"/>
    <property type="match status" value="1"/>
</dbReference>
<evidence type="ECO:0000313" key="9">
    <source>
        <dbReference type="Proteomes" id="UP000181936"/>
    </source>
</evidence>
<feature type="transmembrane region" description="Helical" evidence="6">
    <location>
        <begin position="333"/>
        <end position="351"/>
    </location>
</feature>
<dbReference type="OrthoDB" id="9761531at2"/>
<keyword evidence="2" id="KW-1003">Cell membrane</keyword>
<evidence type="ECO:0000259" key="7">
    <source>
        <dbReference type="SMART" id="SM00849"/>
    </source>
</evidence>
<evidence type="ECO:0000256" key="4">
    <source>
        <dbReference type="ARBA" id="ARBA00022989"/>
    </source>
</evidence>
<dbReference type="InterPro" id="IPR004477">
    <property type="entry name" value="ComEC_N"/>
</dbReference>
<dbReference type="Pfam" id="PF03772">
    <property type="entry name" value="Competence"/>
    <property type="match status" value="1"/>
</dbReference>
<comment type="subcellular location">
    <subcellularLocation>
        <location evidence="1">Cell membrane</location>
        <topology evidence="1">Multi-pass membrane protein</topology>
    </subcellularLocation>
</comment>
<dbReference type="NCBIfam" id="TIGR00360">
    <property type="entry name" value="ComEC_N-term"/>
    <property type="match status" value="1"/>
</dbReference>
<dbReference type="Pfam" id="PF00753">
    <property type="entry name" value="Lactamase_B"/>
    <property type="match status" value="1"/>
</dbReference>
<protein>
    <submittedName>
        <fullName evidence="8">DNA internalization-related competence protein ComEC/Rec2</fullName>
    </submittedName>
</protein>
<dbReference type="GO" id="GO:0005886">
    <property type="term" value="C:plasma membrane"/>
    <property type="evidence" value="ECO:0007669"/>
    <property type="project" value="UniProtKB-SubCell"/>
</dbReference>
<dbReference type="CDD" id="cd07731">
    <property type="entry name" value="ComA-like_MBL-fold"/>
    <property type="match status" value="1"/>
</dbReference>
<feature type="transmembrane region" description="Helical" evidence="6">
    <location>
        <begin position="232"/>
        <end position="254"/>
    </location>
</feature>
<feature type="domain" description="Metallo-beta-lactamase" evidence="7">
    <location>
        <begin position="511"/>
        <end position="721"/>
    </location>
</feature>
<sequence>MKAIRGYVIFLAISATLSITLCRLSFHPFALFLSCFYFIFLYIRSNRFLFKLCITTFLLYIGIYVCIDQTNHSKLKKGDFTSVSTIVEMPSLDGNSLRFNVKTKEKEEVIASYIINRKEEKEKLRTLKPGDTCLLGGELVEPKAPTMPHAFDYKQYLYDHHIHWKFNVEQIDHCQSSSGDVYTSLLRIRMNGLQFIENHYSKESIGVVQALLFGERSSLQQEIESAYQRLGIVHLLAISGLHVGLLVGGIYFLFIYFGLTHEKAKLIMICVLPLYIIMTGAAPSVIRASLMVILYFTLKLIKRDEIPLDVISATYLFLLAVNPYYLFQVGFQLSFAVSFGLLLSATIITSGSNQLIRLLLVSFISQVCSLPLLIYHFYEFSFVSLIMNMLFVPFYSFVILPLAIFSYLVELTTSLGAPLIHLFNFLLESSHHVVLFVSSLSFMTITTGRPTLLFLIIYLVGLFYLFKEMEAHIHVKGLLKAVLPFLLCGLIQFFTIFMNPNGQVLTLDVGQGDSIFIKMPYRNGTYLIDTGGRVTFPQENWQISSKPFSLVDSITMPYLKSIGVTKLTGLILTHGDYDHIGEALHLMDKIKIEHLIIPKEFARGDLEREILTVAKEKDIKIVVLEAGDVWHETGLPFHAVSPSVLTESKNDDSLVLLSKIGGLTWLFTGDAEIKSEKKMLQTFPNLKIDVLKLGHHGSKGSTSEELLDVTLPSLAIVSAGYQNRYQHPHQEVVDKLIARNIPLLRTDLDGSILYKFKGDVGTFHAHPPYDEVSKEK</sequence>
<dbReference type="InterPro" id="IPR036866">
    <property type="entry name" value="RibonucZ/Hydroxyglut_hydro"/>
</dbReference>
<feature type="transmembrane region" description="Helical" evidence="6">
    <location>
        <begin position="448"/>
        <end position="466"/>
    </location>
</feature>
<dbReference type="NCBIfam" id="TIGR00361">
    <property type="entry name" value="ComEC_Rec2"/>
    <property type="match status" value="1"/>
</dbReference>